<comment type="pathway">
    <text evidence="1 6">Purine metabolism; IMP biosynthesis via de novo pathway; N(2)-formyl-N(1)-(5-phospho-D-ribosyl)glycinamide from N(1)-(5-phospho-D-ribosyl)glycinamide (10-formyl THF route): step 1/1.</text>
</comment>
<dbReference type="EC" id="2.1.2.2" evidence="6"/>
<protein>
    <recommendedName>
        <fullName evidence="6">Phosphoribosylglycinamide formyltransferase</fullName>
        <ecNumber evidence="6">2.1.2.2</ecNumber>
    </recommendedName>
    <alternativeName>
        <fullName evidence="6">5'-phosphoribosylglycinamide transformylase</fullName>
    </alternativeName>
    <alternativeName>
        <fullName evidence="6">GAR transformylase</fullName>
        <shortName evidence="6">GART</shortName>
    </alternativeName>
</protein>
<evidence type="ECO:0000259" key="7">
    <source>
        <dbReference type="Pfam" id="PF00551"/>
    </source>
</evidence>
<feature type="binding site" evidence="6">
    <location>
        <position position="106"/>
    </location>
    <ligand>
        <name>(6R)-10-formyltetrahydrofolate</name>
        <dbReference type="ChEBI" id="CHEBI:195366"/>
    </ligand>
</feature>
<reference evidence="9" key="1">
    <citation type="journal article" date="2019" name="Int. J. Syst. Evol. Microbiol.">
        <title>The Global Catalogue of Microorganisms (GCM) 10K type strain sequencing project: providing services to taxonomists for standard genome sequencing and annotation.</title>
        <authorList>
            <consortium name="The Broad Institute Genomics Platform"/>
            <consortium name="The Broad Institute Genome Sequencing Center for Infectious Disease"/>
            <person name="Wu L."/>
            <person name="Ma J."/>
        </authorList>
    </citation>
    <scope>NUCLEOTIDE SEQUENCE [LARGE SCALE GENOMIC DNA]</scope>
    <source>
        <strain evidence="9">CGMCC 1.12286</strain>
    </source>
</reference>
<organism evidence="8 9">
    <name type="scientific">Alicyclobacillus fodiniaquatilis</name>
    <dbReference type="NCBI Taxonomy" id="1661150"/>
    <lineage>
        <taxon>Bacteria</taxon>
        <taxon>Bacillati</taxon>
        <taxon>Bacillota</taxon>
        <taxon>Bacilli</taxon>
        <taxon>Bacillales</taxon>
        <taxon>Alicyclobacillaceae</taxon>
        <taxon>Alicyclobacillus</taxon>
    </lineage>
</organism>
<dbReference type="PROSITE" id="PS00373">
    <property type="entry name" value="GART"/>
    <property type="match status" value="1"/>
</dbReference>
<comment type="caution">
    <text evidence="8">The sequence shown here is derived from an EMBL/GenBank/DDBJ whole genome shotgun (WGS) entry which is preliminary data.</text>
</comment>
<sequence length="200" mass="21475">MQLGFLASHNGSSMRAILTAIERQALQANGAVLISNNPQSGAIKAAMDAGIPAFCFNKARCGSEAAVDEAIVSTLQKHQVDTVILSGYMKRIGPKTLHAYHQRILNIHPSLLPQFGGEGMYGIHVHTAVLAAGVKETGATVHLVNEVYDKGEILGQVRVPVLAGDTPDVLQARVAKEEGPLYVQVLRQWSQTQARSTFPK</sequence>
<dbReference type="PANTHER" id="PTHR43369:SF2">
    <property type="entry name" value="PHOSPHORIBOSYLGLYCINAMIDE FORMYLTRANSFERASE"/>
    <property type="match status" value="1"/>
</dbReference>
<dbReference type="SUPFAM" id="SSF53328">
    <property type="entry name" value="Formyltransferase"/>
    <property type="match status" value="1"/>
</dbReference>
<comment type="caution">
    <text evidence="6">Lacks conserved residue(s) required for the propagation of feature annotation.</text>
</comment>
<dbReference type="CDD" id="cd08645">
    <property type="entry name" value="FMT_core_GART"/>
    <property type="match status" value="1"/>
</dbReference>
<name>A0ABW4JL57_9BACL</name>
<evidence type="ECO:0000256" key="4">
    <source>
        <dbReference type="ARBA" id="ARBA00038440"/>
    </source>
</evidence>
<dbReference type="HAMAP" id="MF_01930">
    <property type="entry name" value="PurN"/>
    <property type="match status" value="1"/>
</dbReference>
<dbReference type="Pfam" id="PF00551">
    <property type="entry name" value="Formyl_trans_N"/>
    <property type="match status" value="1"/>
</dbReference>
<dbReference type="Gene3D" id="3.40.50.170">
    <property type="entry name" value="Formyl transferase, N-terminal domain"/>
    <property type="match status" value="1"/>
</dbReference>
<evidence type="ECO:0000313" key="8">
    <source>
        <dbReference type="EMBL" id="MFD1676584.1"/>
    </source>
</evidence>
<keyword evidence="2 6" id="KW-0808">Transferase</keyword>
<dbReference type="Proteomes" id="UP001597079">
    <property type="component" value="Unassembled WGS sequence"/>
</dbReference>
<dbReference type="InterPro" id="IPR004607">
    <property type="entry name" value="GART"/>
</dbReference>
<gene>
    <name evidence="6 8" type="primary">purN</name>
    <name evidence="8" type="ORF">ACFSB2_17975</name>
</gene>
<evidence type="ECO:0000256" key="5">
    <source>
        <dbReference type="ARBA" id="ARBA00047664"/>
    </source>
</evidence>
<dbReference type="GO" id="GO:0004644">
    <property type="term" value="F:phosphoribosylglycinamide formyltransferase activity"/>
    <property type="evidence" value="ECO:0007669"/>
    <property type="project" value="UniProtKB-EC"/>
</dbReference>
<dbReference type="EMBL" id="JBHUCX010000073">
    <property type="protein sequence ID" value="MFD1676584.1"/>
    <property type="molecule type" value="Genomic_DNA"/>
</dbReference>
<comment type="similarity">
    <text evidence="4 6">Belongs to the GART family.</text>
</comment>
<evidence type="ECO:0000256" key="2">
    <source>
        <dbReference type="ARBA" id="ARBA00022679"/>
    </source>
</evidence>
<dbReference type="InterPro" id="IPR002376">
    <property type="entry name" value="Formyl_transf_N"/>
</dbReference>
<comment type="function">
    <text evidence="6">Catalyzes the transfer of a formyl group from 10-formyltetrahydrofolate to 5-phospho-ribosyl-glycinamide (GAR), producing 5-phospho-ribosyl-N-formylglycinamide (FGAR) and tetrahydrofolate.</text>
</comment>
<feature type="active site" description="Proton donor" evidence="6">
    <location>
        <position position="108"/>
    </location>
</feature>
<dbReference type="PANTHER" id="PTHR43369">
    <property type="entry name" value="PHOSPHORIBOSYLGLYCINAMIDE FORMYLTRANSFERASE"/>
    <property type="match status" value="1"/>
</dbReference>
<evidence type="ECO:0000256" key="3">
    <source>
        <dbReference type="ARBA" id="ARBA00022755"/>
    </source>
</evidence>
<dbReference type="InterPro" id="IPR001555">
    <property type="entry name" value="GART_AS"/>
</dbReference>
<keyword evidence="3 6" id="KW-0658">Purine biosynthesis</keyword>
<feature type="site" description="Raises pKa of active site His" evidence="6">
    <location>
        <position position="149"/>
    </location>
</feature>
<evidence type="ECO:0000313" key="9">
    <source>
        <dbReference type="Proteomes" id="UP001597079"/>
    </source>
</evidence>
<proteinExistence type="inferred from homology"/>
<accession>A0ABW4JL57</accession>
<feature type="binding site" evidence="6">
    <location>
        <position position="60"/>
    </location>
    <ligand>
        <name>(6R)-10-formyltetrahydrofolate</name>
        <dbReference type="ChEBI" id="CHEBI:195366"/>
    </ligand>
</feature>
<evidence type="ECO:0000256" key="6">
    <source>
        <dbReference type="HAMAP-Rule" id="MF_01930"/>
    </source>
</evidence>
<comment type="catalytic activity">
    <reaction evidence="5 6">
        <text>N(1)-(5-phospho-beta-D-ribosyl)glycinamide + (6R)-10-formyltetrahydrofolate = N(2)-formyl-N(1)-(5-phospho-beta-D-ribosyl)glycinamide + (6S)-5,6,7,8-tetrahydrofolate + H(+)</text>
        <dbReference type="Rhea" id="RHEA:15053"/>
        <dbReference type="ChEBI" id="CHEBI:15378"/>
        <dbReference type="ChEBI" id="CHEBI:57453"/>
        <dbReference type="ChEBI" id="CHEBI:143788"/>
        <dbReference type="ChEBI" id="CHEBI:147286"/>
        <dbReference type="ChEBI" id="CHEBI:195366"/>
        <dbReference type="EC" id="2.1.2.2"/>
    </reaction>
</comment>
<dbReference type="InterPro" id="IPR036477">
    <property type="entry name" value="Formyl_transf_N_sf"/>
</dbReference>
<keyword evidence="9" id="KW-1185">Reference proteome</keyword>
<dbReference type="NCBIfam" id="TIGR00639">
    <property type="entry name" value="PurN"/>
    <property type="match status" value="1"/>
</dbReference>
<evidence type="ECO:0000256" key="1">
    <source>
        <dbReference type="ARBA" id="ARBA00005054"/>
    </source>
</evidence>
<dbReference type="RefSeq" id="WP_377944522.1">
    <property type="nucleotide sequence ID" value="NZ_JBHUCX010000073.1"/>
</dbReference>
<feature type="domain" description="Formyl transferase N-terminal" evidence="7">
    <location>
        <begin position="4"/>
        <end position="186"/>
    </location>
</feature>